<dbReference type="Gene3D" id="3.40.50.2000">
    <property type="entry name" value="Glycogen Phosphorylase B"/>
    <property type="match status" value="2"/>
</dbReference>
<feature type="domain" description="Glycosyltransferase subfamily 4-like N-terminal" evidence="2">
    <location>
        <begin position="25"/>
        <end position="202"/>
    </location>
</feature>
<keyword evidence="4" id="KW-1185">Reference proteome</keyword>
<gene>
    <name evidence="3" type="ORF">SAMN04488108_3473</name>
</gene>
<dbReference type="AlphaFoldDB" id="A0A1M7ZHU7"/>
<accession>A0A1M7ZHU7</accession>
<dbReference type="OrthoDB" id="9811902at2"/>
<evidence type="ECO:0000259" key="2">
    <source>
        <dbReference type="Pfam" id="PF13579"/>
    </source>
</evidence>
<reference evidence="4" key="1">
    <citation type="submission" date="2016-12" db="EMBL/GenBank/DDBJ databases">
        <authorList>
            <person name="Varghese N."/>
            <person name="Submissions S."/>
        </authorList>
    </citation>
    <scope>NUCLEOTIDE SEQUENCE [LARGE SCALE GENOMIC DNA]</scope>
    <source>
        <strain evidence="4">DSM 25035</strain>
    </source>
</reference>
<dbReference type="PANTHER" id="PTHR12526:SF638">
    <property type="entry name" value="SPORE COAT PROTEIN SA"/>
    <property type="match status" value="1"/>
</dbReference>
<dbReference type="CDD" id="cd03794">
    <property type="entry name" value="GT4_WbuB-like"/>
    <property type="match status" value="1"/>
</dbReference>
<sequence length="410" mass="45726">MSVNSKSPKAIHILLFYQYFGTPAGGWSTRFYEFGKRWVAAGNKVTIITSPYYKSDIRTDSFISKRELEGMNLIVINAPDSNKSGILKRAANAIIFAFSSIYYALTLPHDVVLGSSGPITVGIPTLASKFLRRKPMVFEVRDLWPQGGIELGKLNNPILKNSALWFEKFCYTNSQLVVACSEGMEKGIKKVSPEIDTLIIPNSSDVELFSGKIEIPNQFPKELKEIPYMVYIGSLGLMDDCSQIVYGLNAAKELGVDFRMIFIGDGEERYRLEELVDQFGLKDQVKFLGLIPKNEVAKWLKLARASFVTFKDYPVLQTSSPNKMFDSFAAGIPIIQSTQGWIKTLIDRTDAGWNVVASKPETFAKAIQEAIDFPEKASKKGVKAYALAQSDFNRGKLAELYLEKLKGVVS</sequence>
<dbReference type="InterPro" id="IPR028098">
    <property type="entry name" value="Glyco_trans_4-like_N"/>
</dbReference>
<dbReference type="InterPro" id="IPR001296">
    <property type="entry name" value="Glyco_trans_1"/>
</dbReference>
<keyword evidence="3" id="KW-0808">Transferase</keyword>
<dbReference type="EMBL" id="FRXN01000005">
    <property type="protein sequence ID" value="SHO64471.1"/>
    <property type="molecule type" value="Genomic_DNA"/>
</dbReference>
<name>A0A1M7ZHU7_9BACT</name>
<dbReference type="PANTHER" id="PTHR12526">
    <property type="entry name" value="GLYCOSYLTRANSFERASE"/>
    <property type="match status" value="1"/>
</dbReference>
<feature type="domain" description="Glycosyl transferase family 1" evidence="1">
    <location>
        <begin position="225"/>
        <end position="379"/>
    </location>
</feature>
<proteinExistence type="predicted"/>
<protein>
    <submittedName>
        <fullName evidence="3">Glycosyltransferase involved in cell wall bisynthesis</fullName>
    </submittedName>
</protein>
<evidence type="ECO:0000313" key="4">
    <source>
        <dbReference type="Proteomes" id="UP000184609"/>
    </source>
</evidence>
<dbReference type="Proteomes" id="UP000184609">
    <property type="component" value="Unassembled WGS sequence"/>
</dbReference>
<dbReference type="GO" id="GO:0016757">
    <property type="term" value="F:glycosyltransferase activity"/>
    <property type="evidence" value="ECO:0007669"/>
    <property type="project" value="InterPro"/>
</dbReference>
<evidence type="ECO:0000259" key="1">
    <source>
        <dbReference type="Pfam" id="PF00534"/>
    </source>
</evidence>
<dbReference type="SUPFAM" id="SSF53756">
    <property type="entry name" value="UDP-Glycosyltransferase/glycogen phosphorylase"/>
    <property type="match status" value="1"/>
</dbReference>
<evidence type="ECO:0000313" key="3">
    <source>
        <dbReference type="EMBL" id="SHO64471.1"/>
    </source>
</evidence>
<dbReference type="Pfam" id="PF13579">
    <property type="entry name" value="Glyco_trans_4_4"/>
    <property type="match status" value="1"/>
</dbReference>
<dbReference type="Pfam" id="PF00534">
    <property type="entry name" value="Glycos_transf_1"/>
    <property type="match status" value="1"/>
</dbReference>
<organism evidence="3 4">
    <name type="scientific">Algoriphagus zhangzhouensis</name>
    <dbReference type="NCBI Taxonomy" id="1073327"/>
    <lineage>
        <taxon>Bacteria</taxon>
        <taxon>Pseudomonadati</taxon>
        <taxon>Bacteroidota</taxon>
        <taxon>Cytophagia</taxon>
        <taxon>Cytophagales</taxon>
        <taxon>Cyclobacteriaceae</taxon>
        <taxon>Algoriphagus</taxon>
    </lineage>
</organism>
<dbReference type="STRING" id="1073327.SAMN04488108_3473"/>